<dbReference type="InterPro" id="IPR011335">
    <property type="entry name" value="Restrct_endonuc-II-like"/>
</dbReference>
<keyword evidence="2" id="KW-0255">Endonuclease</keyword>
<evidence type="ECO:0000259" key="7">
    <source>
        <dbReference type="Pfam" id="PF07460"/>
    </source>
</evidence>
<dbReference type="AlphaFoldDB" id="A0A0F9NGW1"/>
<dbReference type="InterPro" id="IPR004603">
    <property type="entry name" value="DNA_mismatch_endonuc_vsr"/>
</dbReference>
<keyword evidence="5" id="KW-0234">DNA repair</keyword>
<dbReference type="Gene3D" id="3.40.960.10">
    <property type="entry name" value="VSR Endonuclease"/>
    <property type="match status" value="1"/>
</dbReference>
<evidence type="ECO:0000256" key="2">
    <source>
        <dbReference type="ARBA" id="ARBA00022759"/>
    </source>
</evidence>
<dbReference type="EMBL" id="LAZR01008148">
    <property type="protein sequence ID" value="KKM80642.1"/>
    <property type="molecule type" value="Genomic_DNA"/>
</dbReference>
<dbReference type="GO" id="GO:0003677">
    <property type="term" value="F:DNA binding"/>
    <property type="evidence" value="ECO:0007669"/>
    <property type="project" value="InterPro"/>
</dbReference>
<name>A0A0F9NGW1_9ZZZZ</name>
<evidence type="ECO:0000256" key="4">
    <source>
        <dbReference type="ARBA" id="ARBA00022801"/>
    </source>
</evidence>
<organism evidence="8">
    <name type="scientific">marine sediment metagenome</name>
    <dbReference type="NCBI Taxonomy" id="412755"/>
    <lineage>
        <taxon>unclassified sequences</taxon>
        <taxon>metagenomes</taxon>
        <taxon>ecological metagenomes</taxon>
    </lineage>
</organism>
<protein>
    <recommendedName>
        <fullName evidence="7">Nuclease associated modular domain-containing protein</fullName>
    </recommendedName>
</protein>
<evidence type="ECO:0000256" key="5">
    <source>
        <dbReference type="ARBA" id="ARBA00023204"/>
    </source>
</evidence>
<dbReference type="GO" id="GO:0006298">
    <property type="term" value="P:mismatch repair"/>
    <property type="evidence" value="ECO:0007669"/>
    <property type="project" value="InterPro"/>
</dbReference>
<reference evidence="8" key="1">
    <citation type="journal article" date="2015" name="Nature">
        <title>Complex archaea that bridge the gap between prokaryotes and eukaryotes.</title>
        <authorList>
            <person name="Spang A."/>
            <person name="Saw J.H."/>
            <person name="Jorgensen S.L."/>
            <person name="Zaremba-Niedzwiedzka K."/>
            <person name="Martijn J."/>
            <person name="Lind A.E."/>
            <person name="van Eijk R."/>
            <person name="Schleper C."/>
            <person name="Guy L."/>
            <person name="Ettema T.J."/>
        </authorList>
    </citation>
    <scope>NUCLEOTIDE SEQUENCE</scope>
</reference>
<feature type="domain" description="Nuclease associated modular" evidence="7">
    <location>
        <begin position="47"/>
        <end position="70"/>
    </location>
</feature>
<evidence type="ECO:0000256" key="1">
    <source>
        <dbReference type="ARBA" id="ARBA00022722"/>
    </source>
</evidence>
<evidence type="ECO:0000256" key="6">
    <source>
        <dbReference type="SAM" id="MobiDB-lite"/>
    </source>
</evidence>
<proteinExistence type="predicted"/>
<sequence>MRCLSKEHKLKLSKSLKGIKPWNKGLTKLSDNRMKIISEKVSKTLTGRKLSKQHKENISKGGKGTKRPLVSNKWRERQSLSHMGNKPSEQTKEKMSKSAIIRISKRSNGKFKNTKPERLVQSVLSVNHIEYETHKSIYGIPDIFIKPNICIFIDGCYFHGCKKCHSKQVLSGIIPTKQIKRDILVNKRIK</sequence>
<dbReference type="GO" id="GO:0016787">
    <property type="term" value="F:hydrolase activity"/>
    <property type="evidence" value="ECO:0007669"/>
    <property type="project" value="UniProtKB-KW"/>
</dbReference>
<feature type="region of interest" description="Disordered" evidence="6">
    <location>
        <begin position="47"/>
        <end position="98"/>
    </location>
</feature>
<feature type="domain" description="Nuclease associated modular" evidence="7">
    <location>
        <begin position="3"/>
        <end position="25"/>
    </location>
</feature>
<gene>
    <name evidence="8" type="ORF">LCGC14_1337920</name>
</gene>
<dbReference type="SUPFAM" id="SSF52980">
    <property type="entry name" value="Restriction endonuclease-like"/>
    <property type="match status" value="1"/>
</dbReference>
<dbReference type="GO" id="GO:0004519">
    <property type="term" value="F:endonuclease activity"/>
    <property type="evidence" value="ECO:0007669"/>
    <property type="project" value="UniProtKB-KW"/>
</dbReference>
<evidence type="ECO:0000313" key="8">
    <source>
        <dbReference type="EMBL" id="KKM80642.1"/>
    </source>
</evidence>
<keyword evidence="1" id="KW-0540">Nuclease</keyword>
<dbReference type="InterPro" id="IPR003611">
    <property type="entry name" value="NUMOD3"/>
</dbReference>
<evidence type="ECO:0000256" key="3">
    <source>
        <dbReference type="ARBA" id="ARBA00022763"/>
    </source>
</evidence>
<dbReference type="Pfam" id="PF07460">
    <property type="entry name" value="NUMOD3"/>
    <property type="match status" value="2"/>
</dbReference>
<dbReference type="Pfam" id="PF03852">
    <property type="entry name" value="Vsr"/>
    <property type="match status" value="1"/>
</dbReference>
<keyword evidence="4" id="KW-0378">Hydrolase</keyword>
<keyword evidence="3" id="KW-0227">DNA damage</keyword>
<comment type="caution">
    <text evidence="8">The sequence shown here is derived from an EMBL/GenBank/DDBJ whole genome shotgun (WGS) entry which is preliminary data.</text>
</comment>
<accession>A0A0F9NGW1</accession>